<dbReference type="AlphaFoldDB" id="A0AAD9KA04"/>
<sequence>MHQHVDEPTRFRFGQKPSLIDLVISSKEELVSDITYLEPLGKSDHLCLSFNINTEPETINNSQQRTRMEKGDHTRLEYIIQSISWEENTKDVNIEETWDYFKYQHDKAVDMCIPKYTAKTTEWRRPFWMTGKAIKACKKKYWAWKRYRNTGRDEDYERYCRKRNLAQHLKRFRKTYC</sequence>
<name>A0AAD9KA04_9ANNE</name>
<reference evidence="1" key="1">
    <citation type="journal article" date="2023" name="Mol. Biol. Evol.">
        <title>Third-Generation Sequencing Reveals the Adaptive Role of the Epigenome in Three Deep-Sea Polychaetes.</title>
        <authorList>
            <person name="Perez M."/>
            <person name="Aroh O."/>
            <person name="Sun Y."/>
            <person name="Lan Y."/>
            <person name="Juniper S.K."/>
            <person name="Young C.R."/>
            <person name="Angers B."/>
            <person name="Qian P.Y."/>
        </authorList>
    </citation>
    <scope>NUCLEOTIDE SEQUENCE</scope>
    <source>
        <strain evidence="1">P08H-3</strain>
    </source>
</reference>
<gene>
    <name evidence="1" type="ORF">LSH36_29g02092</name>
</gene>
<accession>A0AAD9KA04</accession>
<dbReference type="GO" id="GO:0031012">
    <property type="term" value="C:extracellular matrix"/>
    <property type="evidence" value="ECO:0007669"/>
    <property type="project" value="TreeGrafter"/>
</dbReference>
<dbReference type="GO" id="GO:0061343">
    <property type="term" value="P:cell adhesion involved in heart morphogenesis"/>
    <property type="evidence" value="ECO:0007669"/>
    <property type="project" value="TreeGrafter"/>
</dbReference>
<keyword evidence="2" id="KW-1185">Reference proteome</keyword>
<dbReference type="GO" id="GO:0007508">
    <property type="term" value="P:larval heart development"/>
    <property type="evidence" value="ECO:0007669"/>
    <property type="project" value="TreeGrafter"/>
</dbReference>
<dbReference type="EMBL" id="JAODUP010000029">
    <property type="protein sequence ID" value="KAK2167331.1"/>
    <property type="molecule type" value="Genomic_DNA"/>
</dbReference>
<dbReference type="PANTHER" id="PTHR33395">
    <property type="entry name" value="TRANSCRIPTASE, PUTATIVE-RELATED-RELATED"/>
    <property type="match status" value="1"/>
</dbReference>
<comment type="caution">
    <text evidence="1">The sequence shown here is derived from an EMBL/GenBank/DDBJ whole genome shotgun (WGS) entry which is preliminary data.</text>
</comment>
<dbReference type="Proteomes" id="UP001208570">
    <property type="component" value="Unassembled WGS sequence"/>
</dbReference>
<protein>
    <recommendedName>
        <fullName evidence="3">Endonuclease/exonuclease/phosphatase domain-containing protein</fullName>
    </recommendedName>
</protein>
<organism evidence="1 2">
    <name type="scientific">Paralvinella palmiformis</name>
    <dbReference type="NCBI Taxonomy" id="53620"/>
    <lineage>
        <taxon>Eukaryota</taxon>
        <taxon>Metazoa</taxon>
        <taxon>Spiralia</taxon>
        <taxon>Lophotrochozoa</taxon>
        <taxon>Annelida</taxon>
        <taxon>Polychaeta</taxon>
        <taxon>Sedentaria</taxon>
        <taxon>Canalipalpata</taxon>
        <taxon>Terebellida</taxon>
        <taxon>Terebelliformia</taxon>
        <taxon>Alvinellidae</taxon>
        <taxon>Paralvinella</taxon>
    </lineage>
</organism>
<proteinExistence type="predicted"/>
<evidence type="ECO:0008006" key="3">
    <source>
        <dbReference type="Google" id="ProtNLM"/>
    </source>
</evidence>
<evidence type="ECO:0000313" key="1">
    <source>
        <dbReference type="EMBL" id="KAK2167331.1"/>
    </source>
</evidence>
<dbReference type="PANTHER" id="PTHR33395:SF21">
    <property type="entry name" value="PERICARDIN"/>
    <property type="match status" value="1"/>
</dbReference>
<evidence type="ECO:0000313" key="2">
    <source>
        <dbReference type="Proteomes" id="UP001208570"/>
    </source>
</evidence>